<dbReference type="PANTHER" id="PTHR34475:SF1">
    <property type="entry name" value="CYTOSKELETON PROTEIN RODZ"/>
    <property type="match status" value="1"/>
</dbReference>
<dbReference type="SUPFAM" id="SSF47413">
    <property type="entry name" value="lambda repressor-like DNA-binding domains"/>
    <property type="match status" value="1"/>
</dbReference>
<evidence type="ECO:0000256" key="2">
    <source>
        <dbReference type="SAM" id="Phobius"/>
    </source>
</evidence>
<accession>A0A1G7YUM4</accession>
<dbReference type="STRING" id="568899.SAMN05192534_101276"/>
<dbReference type="InterPro" id="IPR010982">
    <property type="entry name" value="Lambda_DNA-bd_dom_sf"/>
</dbReference>
<keyword evidence="2" id="KW-0812">Transmembrane</keyword>
<keyword evidence="2" id="KW-0472">Membrane</keyword>
<dbReference type="InterPro" id="IPR025194">
    <property type="entry name" value="RodZ-like_C"/>
</dbReference>
<organism evidence="4 5">
    <name type="scientific">Alteribacillus persepolensis</name>
    <dbReference type="NCBI Taxonomy" id="568899"/>
    <lineage>
        <taxon>Bacteria</taxon>
        <taxon>Bacillati</taxon>
        <taxon>Bacillota</taxon>
        <taxon>Bacilli</taxon>
        <taxon>Bacillales</taxon>
        <taxon>Bacillaceae</taxon>
        <taxon>Alteribacillus</taxon>
    </lineage>
</organism>
<dbReference type="InterPro" id="IPR050400">
    <property type="entry name" value="Bact_Cytoskel_RodZ"/>
</dbReference>
<dbReference type="Proteomes" id="UP000199163">
    <property type="component" value="Unassembled WGS sequence"/>
</dbReference>
<proteinExistence type="predicted"/>
<evidence type="ECO:0000313" key="4">
    <source>
        <dbReference type="EMBL" id="SDH00045.1"/>
    </source>
</evidence>
<feature type="compositionally biased region" description="Acidic residues" evidence="1">
    <location>
        <begin position="175"/>
        <end position="200"/>
    </location>
</feature>
<feature type="region of interest" description="Disordered" evidence="1">
    <location>
        <begin position="132"/>
        <end position="215"/>
    </location>
</feature>
<dbReference type="Gene3D" id="1.10.260.40">
    <property type="entry name" value="lambda repressor-like DNA-binding domains"/>
    <property type="match status" value="1"/>
</dbReference>
<sequence>MSELGQFLKTKREEQNISIEKMQEMTKIQKRYLAAIENGNYDALPGAFYTRAFVKSYAEALNLEPDDIFEAYGQELPKPKQQPTDLPSRTERARPRAKKKKQKAANVFPALMGILFVIVIAAGVYLVVQGTGSGSTGGASSPEENPSIEVDSNEDADTDEETRADENETDRPSEEEQTSEEEEAQEEMNEAAETDTESETPEFVSTENRRSTFDASTSDELVIELELTGDSYLDVKNRDGEHLDDLSNVSDGDTVQLDYSDEEYVILNIGNASVVTVSVNGEEIEYPLNPSEVVHQYLIFDKEE</sequence>
<protein>
    <submittedName>
        <fullName evidence="4">Protein RodZ, contains Xre-like HTH and DUF4115 domains</fullName>
    </submittedName>
</protein>
<dbReference type="InterPro" id="IPR001387">
    <property type="entry name" value="Cro/C1-type_HTH"/>
</dbReference>
<dbReference type="EMBL" id="FNDK01000001">
    <property type="protein sequence ID" value="SDH00045.1"/>
    <property type="molecule type" value="Genomic_DNA"/>
</dbReference>
<dbReference type="RefSeq" id="WP_217635725.1">
    <property type="nucleotide sequence ID" value="NZ_FNDK01000001.1"/>
</dbReference>
<feature type="compositionally biased region" description="Acidic residues" evidence="1">
    <location>
        <begin position="151"/>
        <end position="163"/>
    </location>
</feature>
<gene>
    <name evidence="4" type="ORF">SAMN05192534_101276</name>
</gene>
<name>A0A1G7YUM4_9BACI</name>
<dbReference type="PANTHER" id="PTHR34475">
    <property type="match status" value="1"/>
</dbReference>
<feature type="domain" description="HTH cro/C1-type" evidence="3">
    <location>
        <begin position="8"/>
        <end position="68"/>
    </location>
</feature>
<keyword evidence="5" id="KW-1185">Reference proteome</keyword>
<dbReference type="CDD" id="cd00093">
    <property type="entry name" value="HTH_XRE"/>
    <property type="match status" value="1"/>
</dbReference>
<reference evidence="5" key="1">
    <citation type="submission" date="2016-10" db="EMBL/GenBank/DDBJ databases">
        <authorList>
            <person name="Varghese N."/>
            <person name="Submissions S."/>
        </authorList>
    </citation>
    <scope>NUCLEOTIDE SEQUENCE [LARGE SCALE GENOMIC DNA]</scope>
    <source>
        <strain evidence="5">DSM 21632</strain>
    </source>
</reference>
<dbReference type="AlphaFoldDB" id="A0A1G7YUM4"/>
<evidence type="ECO:0000313" key="5">
    <source>
        <dbReference type="Proteomes" id="UP000199163"/>
    </source>
</evidence>
<evidence type="ECO:0000259" key="3">
    <source>
        <dbReference type="PROSITE" id="PS50943"/>
    </source>
</evidence>
<feature type="compositionally biased region" description="Basic and acidic residues" evidence="1">
    <location>
        <begin position="164"/>
        <end position="174"/>
    </location>
</feature>
<dbReference type="SMART" id="SM00530">
    <property type="entry name" value="HTH_XRE"/>
    <property type="match status" value="1"/>
</dbReference>
<dbReference type="Pfam" id="PF13464">
    <property type="entry name" value="RodZ_C"/>
    <property type="match status" value="1"/>
</dbReference>
<keyword evidence="2" id="KW-1133">Transmembrane helix</keyword>
<dbReference type="PROSITE" id="PS50943">
    <property type="entry name" value="HTH_CROC1"/>
    <property type="match status" value="1"/>
</dbReference>
<feature type="region of interest" description="Disordered" evidence="1">
    <location>
        <begin position="74"/>
        <end position="102"/>
    </location>
</feature>
<evidence type="ECO:0000256" key="1">
    <source>
        <dbReference type="SAM" id="MobiDB-lite"/>
    </source>
</evidence>
<dbReference type="Pfam" id="PF13413">
    <property type="entry name" value="HTH_25"/>
    <property type="match status" value="1"/>
</dbReference>
<dbReference type="GO" id="GO:0003677">
    <property type="term" value="F:DNA binding"/>
    <property type="evidence" value="ECO:0007669"/>
    <property type="project" value="InterPro"/>
</dbReference>
<feature type="transmembrane region" description="Helical" evidence="2">
    <location>
        <begin position="104"/>
        <end position="128"/>
    </location>
</feature>